<evidence type="ECO:0000259" key="2">
    <source>
        <dbReference type="PROSITE" id="PS50105"/>
    </source>
</evidence>
<dbReference type="EMBL" id="FZQP02001304">
    <property type="protein sequence ID" value="VVC92399.1"/>
    <property type="molecule type" value="Genomic_DNA"/>
</dbReference>
<protein>
    <recommendedName>
        <fullName evidence="2">SAM domain-containing protein</fullName>
    </recommendedName>
</protein>
<feature type="domain" description="SAM" evidence="2">
    <location>
        <begin position="112"/>
        <end position="177"/>
    </location>
</feature>
<dbReference type="InterPro" id="IPR001660">
    <property type="entry name" value="SAM"/>
</dbReference>
<feature type="compositionally biased region" description="Low complexity" evidence="1">
    <location>
        <begin position="64"/>
        <end position="74"/>
    </location>
</feature>
<evidence type="ECO:0000313" key="4">
    <source>
        <dbReference type="Proteomes" id="UP000324832"/>
    </source>
</evidence>
<dbReference type="Gene3D" id="1.10.150.50">
    <property type="entry name" value="Transcription Factor, Ets-1"/>
    <property type="match status" value="1"/>
</dbReference>
<evidence type="ECO:0000313" key="3">
    <source>
        <dbReference type="EMBL" id="VVC92399.1"/>
    </source>
</evidence>
<keyword evidence="4" id="KW-1185">Reference proteome</keyword>
<sequence>MADSYHESSHIIINFLSSREEIVSHEPEHENSGNFFLAISSSFVKVTCDGMRSHRKQKVAPHDTGLSGLSSTSSCPNMDRDLDNLGHSPVVYKSSPYILFVHKMSSLNISAWSPDQVVEWMSGLGPKVAQYSPEFQKNGVNGSKLLSLRCDDCEYLGIHIIGHQELLLEAVELLRNFHYELTRECVQQLALRVSTAAASLARSLRLHTDARLETQILADVARTVQAVKPLVCWLDRHLSLEAATCAQRDRFAEAPARAVGAAAAAAAALADHIVQDVADPAVLQPAALETMSVRGAPRGAAGFHVLATFCGHLQLAHPHSPQAAAPAPLVRYGDEIVQVGGCCVIGWSAGEVQRACERGGARGGELVLRVRRRGALPLPAPAAPSVRPQRPHSDVNRYEGEAPQPRQPAPTAAKADSSSDESEPISPPASPTTPTSRAHLDTARWDKPDTSTLIKSSKRL</sequence>
<organism evidence="3 4">
    <name type="scientific">Leptidea sinapis</name>
    <dbReference type="NCBI Taxonomy" id="189913"/>
    <lineage>
        <taxon>Eukaryota</taxon>
        <taxon>Metazoa</taxon>
        <taxon>Ecdysozoa</taxon>
        <taxon>Arthropoda</taxon>
        <taxon>Hexapoda</taxon>
        <taxon>Insecta</taxon>
        <taxon>Pterygota</taxon>
        <taxon>Neoptera</taxon>
        <taxon>Endopterygota</taxon>
        <taxon>Lepidoptera</taxon>
        <taxon>Glossata</taxon>
        <taxon>Ditrysia</taxon>
        <taxon>Papilionoidea</taxon>
        <taxon>Pieridae</taxon>
        <taxon>Dismorphiinae</taxon>
        <taxon>Leptidea</taxon>
    </lineage>
</organism>
<name>A0A5E4Q526_9NEOP</name>
<dbReference type="SMART" id="SM00454">
    <property type="entry name" value="SAM"/>
    <property type="match status" value="1"/>
</dbReference>
<dbReference type="PANTHER" id="PTHR12844">
    <property type="entry name" value="CONNECTOR ENCHANCER OF KINASE SUPPRESSOR OF RAS"/>
    <property type="match status" value="1"/>
</dbReference>
<reference evidence="3 4" key="1">
    <citation type="submission" date="2017-07" db="EMBL/GenBank/DDBJ databases">
        <authorList>
            <person name="Talla V."/>
            <person name="Backstrom N."/>
        </authorList>
    </citation>
    <scope>NUCLEOTIDE SEQUENCE [LARGE SCALE GENOMIC DNA]</scope>
</reference>
<dbReference type="Pfam" id="PF00536">
    <property type="entry name" value="SAM_1"/>
    <property type="match status" value="1"/>
</dbReference>
<feature type="region of interest" description="Disordered" evidence="1">
    <location>
        <begin position="378"/>
        <end position="460"/>
    </location>
</feature>
<dbReference type="SUPFAM" id="SSF50156">
    <property type="entry name" value="PDZ domain-like"/>
    <property type="match status" value="1"/>
</dbReference>
<dbReference type="InterPro" id="IPR036034">
    <property type="entry name" value="PDZ_sf"/>
</dbReference>
<dbReference type="AlphaFoldDB" id="A0A5E4Q526"/>
<dbReference type="PANTHER" id="PTHR12844:SF42">
    <property type="entry name" value="CONNECTOR ENHANCER OF KSR PROTEIN CNK"/>
    <property type="match status" value="1"/>
</dbReference>
<accession>A0A5E4Q526</accession>
<gene>
    <name evidence="3" type="ORF">LSINAPIS_LOCUS4863</name>
</gene>
<dbReference type="SUPFAM" id="SSF47769">
    <property type="entry name" value="SAM/Pointed domain"/>
    <property type="match status" value="1"/>
</dbReference>
<evidence type="ECO:0000256" key="1">
    <source>
        <dbReference type="SAM" id="MobiDB-lite"/>
    </source>
</evidence>
<dbReference type="PROSITE" id="PS50105">
    <property type="entry name" value="SAM_DOMAIN"/>
    <property type="match status" value="1"/>
</dbReference>
<feature type="compositionally biased region" description="Basic and acidic residues" evidence="1">
    <location>
        <begin position="438"/>
        <end position="449"/>
    </location>
</feature>
<dbReference type="InterPro" id="IPR051566">
    <property type="entry name" value="CNKSR"/>
</dbReference>
<dbReference type="Proteomes" id="UP000324832">
    <property type="component" value="Unassembled WGS sequence"/>
</dbReference>
<feature type="region of interest" description="Disordered" evidence="1">
    <location>
        <begin position="55"/>
        <end position="75"/>
    </location>
</feature>
<dbReference type="InterPro" id="IPR013761">
    <property type="entry name" value="SAM/pointed_sf"/>
</dbReference>
<feature type="compositionally biased region" description="Basic and acidic residues" evidence="1">
    <location>
        <begin position="391"/>
        <end position="400"/>
    </location>
</feature>
<proteinExistence type="predicted"/>
<feature type="compositionally biased region" description="Polar residues" evidence="1">
    <location>
        <begin position="450"/>
        <end position="460"/>
    </location>
</feature>